<keyword evidence="2 5" id="KW-0028">Amino-acid biosynthesis</keyword>
<name>A0ABY8NC27_9GAMM</name>
<dbReference type="HAMAP" id="MF_00150">
    <property type="entry name" value="ArgC_type1"/>
    <property type="match status" value="1"/>
</dbReference>
<dbReference type="CDD" id="cd23934">
    <property type="entry name" value="AGPR_1_C"/>
    <property type="match status" value="1"/>
</dbReference>
<dbReference type="InterPro" id="IPR058924">
    <property type="entry name" value="AGPR_dimerisation_dom"/>
</dbReference>
<dbReference type="RefSeq" id="WP_280317439.1">
    <property type="nucleotide sequence ID" value="NZ_CP118605.1"/>
</dbReference>
<evidence type="ECO:0000313" key="8">
    <source>
        <dbReference type="EMBL" id="WGL14988.1"/>
    </source>
</evidence>
<dbReference type="InterPro" id="IPR050085">
    <property type="entry name" value="AGPR"/>
</dbReference>
<dbReference type="PROSITE" id="PS01224">
    <property type="entry name" value="ARGC"/>
    <property type="match status" value="1"/>
</dbReference>
<dbReference type="Pfam" id="PF01118">
    <property type="entry name" value="Semialdhyde_dh"/>
    <property type="match status" value="1"/>
</dbReference>
<keyword evidence="5" id="KW-0963">Cytoplasm</keyword>
<dbReference type="SMART" id="SM00859">
    <property type="entry name" value="Semialdhyde_dh"/>
    <property type="match status" value="1"/>
</dbReference>
<dbReference type="InterPro" id="IPR023013">
    <property type="entry name" value="AGPR_AS"/>
</dbReference>
<reference evidence="8 9" key="1">
    <citation type="submission" date="2023-02" db="EMBL/GenBank/DDBJ databases">
        <title>Description and genomic characterization of Microbulbifer bruguierae sp. nov., isolated from the sediment of mangrove plant Bruguiera sexangula.</title>
        <authorList>
            <person name="Long M."/>
        </authorList>
    </citation>
    <scope>NUCLEOTIDE SEQUENCE [LARGE SCALE GENOMIC DNA]</scope>
    <source>
        <strain evidence="8 9">H12</strain>
    </source>
</reference>
<keyword evidence="3 5" id="KW-0521">NADP</keyword>
<comment type="subcellular location">
    <subcellularLocation>
        <location evidence="5">Cytoplasm</location>
    </subcellularLocation>
</comment>
<evidence type="ECO:0000259" key="7">
    <source>
        <dbReference type="SMART" id="SM00859"/>
    </source>
</evidence>
<comment type="catalytic activity">
    <reaction evidence="5">
        <text>N-acetyl-L-glutamate 5-semialdehyde + phosphate + NADP(+) = N-acetyl-L-glutamyl 5-phosphate + NADPH + H(+)</text>
        <dbReference type="Rhea" id="RHEA:21588"/>
        <dbReference type="ChEBI" id="CHEBI:15378"/>
        <dbReference type="ChEBI" id="CHEBI:29123"/>
        <dbReference type="ChEBI" id="CHEBI:43474"/>
        <dbReference type="ChEBI" id="CHEBI:57783"/>
        <dbReference type="ChEBI" id="CHEBI:57936"/>
        <dbReference type="ChEBI" id="CHEBI:58349"/>
        <dbReference type="EC" id="1.2.1.38"/>
    </reaction>
</comment>
<accession>A0ABY8NC27</accession>
<sequence>MSVIKAAIVGGTGYTGVELLRLLSGHPQVEVTAITSRAEAGTPVAELFPSLRGHYDLKFTAPDVQQLAQCDVVFFATPHGVAQAQVPELVARGVRVIDLSADFRLQDIPAWEQWYGQQHACPELAAEAVYGLPEVNRAQIAGAQLIACPGCYPTAIQLGFIPLLEAGLIEPSGLIANAASGASGAGRQGKTDLLFAENNDSFRAYAASGHRHLPEIEQGLARAFGSEVELTFVPHLLPMVRGIHATLYATLKTTADAAGSQEALQQLFEQRYAAEPFVDVMPAGSHPQTRSVRGTNMCRIAVLRPQGRDKVVVLSVIDNLAKGASAQAVQNMNIMFGLNENQGLESPALLP</sequence>
<comment type="function">
    <text evidence="5">Catalyzes the NADPH-dependent reduction of N-acetyl-5-glutamyl phosphate to yield N-acetyl-L-glutamate 5-semialdehyde.</text>
</comment>
<evidence type="ECO:0000256" key="3">
    <source>
        <dbReference type="ARBA" id="ARBA00022857"/>
    </source>
</evidence>
<evidence type="ECO:0000256" key="5">
    <source>
        <dbReference type="HAMAP-Rule" id="MF_00150"/>
    </source>
</evidence>
<feature type="domain" description="Semialdehyde dehydrogenase NAD-binding" evidence="7">
    <location>
        <begin position="5"/>
        <end position="143"/>
    </location>
</feature>
<gene>
    <name evidence="5 8" type="primary">argC</name>
    <name evidence="8" type="ORF">PVT68_09365</name>
</gene>
<evidence type="ECO:0000256" key="6">
    <source>
        <dbReference type="PROSITE-ProRule" id="PRU10010"/>
    </source>
</evidence>
<dbReference type="Pfam" id="PF22698">
    <property type="entry name" value="Semialdhyde_dhC_1"/>
    <property type="match status" value="1"/>
</dbReference>
<organism evidence="8 9">
    <name type="scientific">Microbulbifer bruguierae</name>
    <dbReference type="NCBI Taxonomy" id="3029061"/>
    <lineage>
        <taxon>Bacteria</taxon>
        <taxon>Pseudomonadati</taxon>
        <taxon>Pseudomonadota</taxon>
        <taxon>Gammaproteobacteria</taxon>
        <taxon>Cellvibrionales</taxon>
        <taxon>Microbulbiferaceae</taxon>
        <taxon>Microbulbifer</taxon>
    </lineage>
</organism>
<evidence type="ECO:0000313" key="9">
    <source>
        <dbReference type="Proteomes" id="UP001236500"/>
    </source>
</evidence>
<dbReference type="Proteomes" id="UP001236500">
    <property type="component" value="Chromosome"/>
</dbReference>
<dbReference type="NCBIfam" id="TIGR01850">
    <property type="entry name" value="argC"/>
    <property type="match status" value="1"/>
</dbReference>
<dbReference type="PANTHER" id="PTHR32338">
    <property type="entry name" value="N-ACETYL-GAMMA-GLUTAMYL-PHOSPHATE REDUCTASE, CHLOROPLASTIC-RELATED-RELATED"/>
    <property type="match status" value="1"/>
</dbReference>
<comment type="pathway">
    <text evidence="5">Amino-acid biosynthesis; L-arginine biosynthesis; N(2)-acetyl-L-ornithine from L-glutamate: step 3/4.</text>
</comment>
<dbReference type="EC" id="1.2.1.38" evidence="5"/>
<feature type="active site" evidence="5 6">
    <location>
        <position position="151"/>
    </location>
</feature>
<dbReference type="Gene3D" id="3.30.360.10">
    <property type="entry name" value="Dihydrodipicolinate Reductase, domain 2"/>
    <property type="match status" value="1"/>
</dbReference>
<comment type="similarity">
    <text evidence="5">Belongs to the NAGSA dehydrogenase family. Type 1 subfamily.</text>
</comment>
<dbReference type="GO" id="GO:0003942">
    <property type="term" value="F:N-acetyl-gamma-glutamyl-phosphate reductase activity"/>
    <property type="evidence" value="ECO:0007669"/>
    <property type="project" value="UniProtKB-EC"/>
</dbReference>
<dbReference type="CDD" id="cd17895">
    <property type="entry name" value="AGPR_1_N"/>
    <property type="match status" value="1"/>
</dbReference>
<keyword evidence="9" id="KW-1185">Reference proteome</keyword>
<evidence type="ECO:0000256" key="1">
    <source>
        <dbReference type="ARBA" id="ARBA00022571"/>
    </source>
</evidence>
<evidence type="ECO:0000256" key="2">
    <source>
        <dbReference type="ARBA" id="ARBA00022605"/>
    </source>
</evidence>
<dbReference type="InterPro" id="IPR036291">
    <property type="entry name" value="NAD(P)-bd_dom_sf"/>
</dbReference>
<dbReference type="EMBL" id="CP118605">
    <property type="protein sequence ID" value="WGL14988.1"/>
    <property type="molecule type" value="Genomic_DNA"/>
</dbReference>
<proteinExistence type="inferred from homology"/>
<dbReference type="PANTHER" id="PTHR32338:SF10">
    <property type="entry name" value="N-ACETYL-GAMMA-GLUTAMYL-PHOSPHATE REDUCTASE, CHLOROPLASTIC-RELATED"/>
    <property type="match status" value="1"/>
</dbReference>
<evidence type="ECO:0000256" key="4">
    <source>
        <dbReference type="ARBA" id="ARBA00023002"/>
    </source>
</evidence>
<dbReference type="InterPro" id="IPR000534">
    <property type="entry name" value="Semialdehyde_DH_NAD-bd"/>
</dbReference>
<dbReference type="Gene3D" id="3.40.50.720">
    <property type="entry name" value="NAD(P)-binding Rossmann-like Domain"/>
    <property type="match status" value="1"/>
</dbReference>
<protein>
    <recommendedName>
        <fullName evidence="5">N-acetyl-gamma-glutamyl-phosphate reductase</fullName>
        <shortName evidence="5">AGPR</shortName>
        <ecNumber evidence="5">1.2.1.38</ecNumber>
    </recommendedName>
    <alternativeName>
        <fullName evidence="5">N-acetyl-glutamate semialdehyde dehydrogenase</fullName>
        <shortName evidence="5">NAGSA dehydrogenase</shortName>
    </alternativeName>
</protein>
<keyword evidence="1 5" id="KW-0055">Arginine biosynthesis</keyword>
<dbReference type="SUPFAM" id="SSF55347">
    <property type="entry name" value="Glyceraldehyde-3-phosphate dehydrogenase-like, C-terminal domain"/>
    <property type="match status" value="1"/>
</dbReference>
<dbReference type="InterPro" id="IPR000706">
    <property type="entry name" value="AGPR_type-1"/>
</dbReference>
<dbReference type="SUPFAM" id="SSF51735">
    <property type="entry name" value="NAD(P)-binding Rossmann-fold domains"/>
    <property type="match status" value="1"/>
</dbReference>
<keyword evidence="4 5" id="KW-0560">Oxidoreductase</keyword>